<dbReference type="EMBL" id="KF511237">
    <property type="status" value="NOT_ANNOTATED_CDS"/>
    <property type="molecule type" value="Genomic_DNA"/>
</dbReference>
<organism evidence="2 3">
    <name type="scientific">Homo sapiens</name>
    <name type="common">Human</name>
    <dbReference type="NCBI Taxonomy" id="9606"/>
    <lineage>
        <taxon>Eukaryota</taxon>
        <taxon>Metazoa</taxon>
        <taxon>Chordata</taxon>
        <taxon>Craniata</taxon>
        <taxon>Vertebrata</taxon>
        <taxon>Euteleostomi</taxon>
        <taxon>Mammalia</taxon>
        <taxon>Eutheria</taxon>
        <taxon>Euarchontoglires</taxon>
        <taxon>Primates</taxon>
        <taxon>Haplorrhini</taxon>
        <taxon>Catarrhini</taxon>
        <taxon>Hominidae</taxon>
        <taxon>Homo</taxon>
    </lineage>
</organism>
<feature type="compositionally biased region" description="Low complexity" evidence="1">
    <location>
        <begin position="19"/>
        <end position="33"/>
    </location>
</feature>
<keyword evidence="3" id="KW-1185">Reference proteome</keyword>
<dbReference type="EMBL" id="AC087749">
    <property type="status" value="NOT_ANNOTATED_CDS"/>
    <property type="molecule type" value="Genomic_DNA"/>
</dbReference>
<dbReference type="Bgee" id="ENSG00000266714">
    <property type="expression patterns" value="Expressed in right uterine tube and 151 other cell types or tissues"/>
</dbReference>
<feature type="compositionally biased region" description="Basic residues" evidence="1">
    <location>
        <begin position="124"/>
        <end position="143"/>
    </location>
</feature>
<name>A0A0J9YYJ7_HUMAN</name>
<feature type="region of interest" description="Disordered" evidence="1">
    <location>
        <begin position="1"/>
        <end position="330"/>
    </location>
</feature>
<dbReference type="ExpressionAtlas" id="A0A0J9YYJ7">
    <property type="expression patterns" value="baseline and differential"/>
</dbReference>
<reference evidence="2" key="2">
    <citation type="submission" date="2023-09" db="UniProtKB">
        <authorList>
            <consortium name="Ensembl"/>
        </authorList>
    </citation>
    <scope>IDENTIFICATION</scope>
</reference>
<dbReference type="Ensembl" id="ENST00000584516.5">
    <property type="protein sequence ID" value="ENSP00000487864.1"/>
    <property type="gene ID" value="ENSG00000266714.11"/>
</dbReference>
<gene>
    <name evidence="2" type="primary">MYO15B</name>
</gene>
<dbReference type="VEuPathDB" id="HostDB:ENSG00000266714"/>
<sequence>MGRNQRKAPQRLERPGRPASGEQESGSASADGAPSRERRSDRGQADRAKPAAEPATAGGQGTPGGRRKPTAEGNGGCRRPGAGLSPKAQERQSNAQRQGRGPRGGRGGRLEEGSLSGGEELGGRRRRKRKDKGPSARRGRRTPRSLNGDTSGGDGGSSCPDSETREAQESGSQRGTARELRPTPEPTDMGSEGTKTGPESALEPSSDGLDSDWPHADTRGREGSSGTGPLGASEHSGGDSDSSPLGTGPGRGSRAAMASRTFEDSSRAPRDTGPAKDASDNRAQRGAEPETMQASTARAPRHQVGKAVGQVPAAAGEGEAGAAAGAGPEDPAPLAALLVVRRLLARPPPGAASQAVGPRRAGLKERLLSVARALGLLRWLRRRLRLRRRPPEGEGQGTGPRASEGWGRRKPDEGRGHGRGSKGRGRGKADEGRGHERGDEGRGRGKADEGRGHERGYEGRGCGKADEGRGHERGDEGRDHQRGYEGWGREPGLRHRLALRLAGLAGLGGMPRASPGGRSPQVPTSPVPGDPFDQEDETPDPKFAVVFPRIHRAGRASSSRSSEEASADAPTGEGRGWPRAGVGGHSEGCRTSGEGVSGLRRGSLLAPTAPDGPSLDESGSSSEAELETLNDEPPVRWAQGSGPHEGPRLGAAVLLPRLSLETRLQQEGDPGLRGSLRELWEPEDEDEAVLERDLELSLRPGLEAPPFPGAKGRSLGDGLEDMEDLARLRLAGAVPKLPSPAHSSSYPPCPHLYELRVDPY</sequence>
<dbReference type="ChiTaRS" id="MYO15B">
    <property type="organism name" value="human"/>
</dbReference>
<feature type="compositionally biased region" description="Basic and acidic residues" evidence="1">
    <location>
        <begin position="261"/>
        <end position="288"/>
    </location>
</feature>
<dbReference type="MassIVE" id="A0A0J9YYJ7"/>
<evidence type="ECO:0000313" key="2">
    <source>
        <dbReference type="Ensembl" id="ENSP00000488884.1"/>
    </source>
</evidence>
<feature type="compositionally biased region" description="Basic residues" evidence="1">
    <location>
        <begin position="417"/>
        <end position="426"/>
    </location>
</feature>
<dbReference type="Ensembl" id="ENST00000619501.4">
    <property type="protein sequence ID" value="ENSP00000488884.1"/>
    <property type="gene ID" value="ENSG00000266714.11"/>
</dbReference>
<protein>
    <submittedName>
        <fullName evidence="2">Myosin XVB</fullName>
    </submittedName>
</protein>
<reference evidence="2 3" key="1">
    <citation type="journal article" date="2006" name="Nature">
        <title>DNA sequence of human chromosome 17 and analysis of rearrangement in the human lineage.</title>
        <authorList>
            <person name="Zody M.C."/>
            <person name="Garber M."/>
            <person name="Adams D.J."/>
            <person name="Sharpe T."/>
            <person name="Harrow J."/>
            <person name="Lupski J.R."/>
            <person name="Nicholson C."/>
            <person name="Searle S.M."/>
            <person name="Wilming L."/>
            <person name="Young S.K."/>
            <person name="Abouelleil A."/>
            <person name="Allen N.R."/>
            <person name="Bi W."/>
            <person name="Bloom T."/>
            <person name="Borowsky M.L."/>
            <person name="Bugalter B.E."/>
            <person name="Butler J."/>
            <person name="Chang J.L."/>
            <person name="Chen C.K."/>
            <person name="Cook A."/>
            <person name="Corum B."/>
            <person name="Cuomo C.A."/>
            <person name="de Jong P.J."/>
            <person name="DeCaprio D."/>
            <person name="Dewar K."/>
            <person name="FitzGerald M."/>
            <person name="Gilbert J."/>
            <person name="Gibson R."/>
            <person name="Gnerre S."/>
            <person name="Goldstein S."/>
            <person name="Grafham D.V."/>
            <person name="Grocock R."/>
            <person name="Hafez N."/>
            <person name="Hagopian D.S."/>
            <person name="Hart E."/>
            <person name="Norman C.H."/>
            <person name="Humphray S."/>
            <person name="Jaffe D.B."/>
            <person name="Jones M."/>
            <person name="Kamal M."/>
            <person name="Khodiyar V.K."/>
            <person name="LaButti K."/>
            <person name="Laird G."/>
            <person name="Lehoczky J."/>
            <person name="Liu X."/>
            <person name="Lokyitsang T."/>
            <person name="Loveland J."/>
            <person name="Lui A."/>
            <person name="Macdonald P."/>
            <person name="Major J.E."/>
            <person name="Matthews L."/>
            <person name="Mauceli E."/>
            <person name="McCarroll S.A."/>
            <person name="Mihalev A.H."/>
            <person name="Mudge J."/>
            <person name="Nguyen C."/>
            <person name="Nicol R."/>
            <person name="O'Leary S.B."/>
            <person name="Osoegawa K."/>
            <person name="Schwartz D.C."/>
            <person name="Shaw-Smith C."/>
            <person name="Stankiewicz P."/>
            <person name="Steward C."/>
            <person name="Swarbreck D."/>
            <person name="Venkataraman V."/>
            <person name="Whittaker C.A."/>
            <person name="Yang X."/>
            <person name="Zimmer A.R."/>
            <person name="Bradley A."/>
            <person name="Hubbard T."/>
            <person name="Birren B.W."/>
            <person name="Rogers J."/>
            <person name="Lander E.S."/>
            <person name="Nusbaum C."/>
        </authorList>
    </citation>
    <scope>NUCLEOTIDE SEQUENCE [LARGE SCALE GENOMIC DNA]</scope>
</reference>
<dbReference type="Proteomes" id="UP000005640">
    <property type="component" value="Chromosome 17"/>
</dbReference>
<feature type="compositionally biased region" description="Basic and acidic residues" evidence="1">
    <location>
        <begin position="34"/>
        <end position="50"/>
    </location>
</feature>
<feature type="compositionally biased region" description="Low complexity" evidence="1">
    <location>
        <begin position="307"/>
        <end position="330"/>
    </location>
</feature>
<proteinExistence type="predicted"/>
<dbReference type="GeneTree" id="ENSGT00930000151032"/>
<feature type="compositionally biased region" description="Basic and acidic residues" evidence="1">
    <location>
        <begin position="427"/>
        <end position="492"/>
    </location>
</feature>
<dbReference type="HGNC" id="HGNC:14083">
    <property type="gene designation" value="MYO15B"/>
</dbReference>
<dbReference type="AlphaFoldDB" id="A0A0J9YYJ7"/>
<feature type="region of interest" description="Disordered" evidence="1">
    <location>
        <begin position="506"/>
        <end position="649"/>
    </location>
</feature>
<feature type="region of interest" description="Disordered" evidence="1">
    <location>
        <begin position="389"/>
        <end position="492"/>
    </location>
</feature>
<accession>A0A0J9YYJ7</accession>
<feature type="compositionally biased region" description="Basic and acidic residues" evidence="1">
    <location>
        <begin position="212"/>
        <end position="222"/>
    </location>
</feature>
<dbReference type="OrthoDB" id="8182952at2759"/>
<dbReference type="OpenTargets" id="ENSG00000266714"/>
<feature type="compositionally biased region" description="Basic and acidic residues" evidence="1">
    <location>
        <begin position="406"/>
        <end position="416"/>
    </location>
</feature>
<evidence type="ECO:0000256" key="1">
    <source>
        <dbReference type="SAM" id="MobiDB-lite"/>
    </source>
</evidence>
<evidence type="ECO:0000313" key="3">
    <source>
        <dbReference type="Proteomes" id="UP000005640"/>
    </source>
</evidence>